<sequence>MQDANLPCAVDLRGDAPRGACMRLPPVMTADDLPLDALALILGEALESRWHFCARATCRSWASVCASLCPKSKTVRVSCVASLLARAAPDDPLVGTPEAAEAWCLAMGATLTEAGAALVGSGREHLVAYAISRPRAHDVPLAAMIPFEALTVAVVRLCEPDNVASYLDRHLLAVIPDEAVDTPLDADGRLDNDDDRSRREEILGMLEQRYALRFESVRARWQPRGFERGYGHGVRTIAAYMGHDPKLARNVLADWRHSNGPMTAEGALFLLWRTGQMENTHWPRRFEAQIADALGGTPLDPRAVIDLAVRSVTAARIVTFETPLFEWLYTESALLAPLRPIRTLDTDNCPLLDPSACVDMRVTVALLRFITSGKGLPASADAIDALVRRVVDEAHRRLCNSDVTDDDDDDDDEKISHNEIFSTLFRLALCVRKAHNTVGAQPACAPRRYALPCAAGDACAVLAEARRRIAESDFISNAWRALFDLDPTL</sequence>
<dbReference type="EMBL" id="MK174290">
    <property type="protein sequence ID" value="QBZ81065.1"/>
    <property type="molecule type" value="Genomic_DNA"/>
</dbReference>
<proteinExistence type="predicted"/>
<evidence type="ECO:0000313" key="2">
    <source>
        <dbReference type="Proteomes" id="UP001237152"/>
    </source>
</evidence>
<evidence type="ECO:0000313" key="1">
    <source>
        <dbReference type="EMBL" id="QBZ81065.1"/>
    </source>
</evidence>
<reference evidence="1" key="1">
    <citation type="journal article" date="2019" name="Front. Microbiol.">
        <title>Pandoravirus Celtis Illustrates the Microevolution Processes at Work in the Giant Pandoraviridae Genomes.</title>
        <authorList>
            <person name="Legendre M."/>
            <person name="Alempic J.M."/>
            <person name="Philippe N."/>
            <person name="Lartigue A."/>
            <person name="Jeudy S."/>
            <person name="Poirot O."/>
            <person name="Ta N.T."/>
            <person name="Nin S."/>
            <person name="Coute Y."/>
            <person name="Abergel C."/>
            <person name="Claverie J.M."/>
        </authorList>
    </citation>
    <scope>NUCLEOTIDE SEQUENCE</scope>
</reference>
<gene>
    <name evidence="1" type="ORF">pclt_cds_470</name>
</gene>
<dbReference type="Proteomes" id="UP001237152">
    <property type="component" value="Segment"/>
</dbReference>
<accession>A0A4D6EH19</accession>
<evidence type="ECO:0008006" key="3">
    <source>
        <dbReference type="Google" id="ProtNLM"/>
    </source>
</evidence>
<name>A0A4D6EH19_9VIRU</name>
<protein>
    <recommendedName>
        <fullName evidence="3">F-box incomplete domain containing protein</fullName>
    </recommendedName>
</protein>
<organism evidence="1 2">
    <name type="scientific">Pandoravirus celtis</name>
    <dbReference type="NCBI Taxonomy" id="2568002"/>
    <lineage>
        <taxon>Viruses</taxon>
        <taxon>Pandoravirus</taxon>
    </lineage>
</organism>